<evidence type="ECO:0000256" key="1">
    <source>
        <dbReference type="SAM" id="MobiDB-lite"/>
    </source>
</evidence>
<dbReference type="STRING" id="930992.A0A0C9ZAT1"/>
<feature type="region of interest" description="Disordered" evidence="1">
    <location>
        <begin position="585"/>
        <end position="639"/>
    </location>
</feature>
<dbReference type="InParanoid" id="A0A0C9ZAT1"/>
<reference evidence="4" key="2">
    <citation type="submission" date="2015-01" db="EMBL/GenBank/DDBJ databases">
        <title>Evolutionary Origins and Diversification of the Mycorrhizal Mutualists.</title>
        <authorList>
            <consortium name="DOE Joint Genome Institute"/>
            <consortium name="Mycorrhizal Genomics Consortium"/>
            <person name="Kohler A."/>
            <person name="Kuo A."/>
            <person name="Nagy L.G."/>
            <person name="Floudas D."/>
            <person name="Copeland A."/>
            <person name="Barry K.W."/>
            <person name="Cichocki N."/>
            <person name="Veneault-Fourrey C."/>
            <person name="LaButti K."/>
            <person name="Lindquist E.A."/>
            <person name="Lipzen A."/>
            <person name="Lundell T."/>
            <person name="Morin E."/>
            <person name="Murat C."/>
            <person name="Riley R."/>
            <person name="Ohm R."/>
            <person name="Sun H."/>
            <person name="Tunlid A."/>
            <person name="Henrissat B."/>
            <person name="Grigoriev I.V."/>
            <person name="Hibbett D.S."/>
            <person name="Martin F."/>
        </authorList>
    </citation>
    <scope>NUCLEOTIDE SEQUENCE [LARGE SCALE GENOMIC DNA]</scope>
    <source>
        <strain evidence="4">UH-Slu-Lm8-n1</strain>
    </source>
</reference>
<gene>
    <name evidence="3" type="ORF">CY34DRAFT_97579</name>
</gene>
<keyword evidence="4" id="KW-1185">Reference proteome</keyword>
<feature type="signal peptide" evidence="2">
    <location>
        <begin position="1"/>
        <end position="23"/>
    </location>
</feature>
<dbReference type="EMBL" id="KN835722">
    <property type="protein sequence ID" value="KIK34655.1"/>
    <property type="molecule type" value="Genomic_DNA"/>
</dbReference>
<evidence type="ECO:0000313" key="4">
    <source>
        <dbReference type="Proteomes" id="UP000054485"/>
    </source>
</evidence>
<dbReference type="Pfam" id="PF18759">
    <property type="entry name" value="Plavaka"/>
    <property type="match status" value="1"/>
</dbReference>
<name>A0A0C9ZAT1_9AGAM</name>
<reference evidence="3 4" key="1">
    <citation type="submission" date="2014-04" db="EMBL/GenBank/DDBJ databases">
        <authorList>
            <consortium name="DOE Joint Genome Institute"/>
            <person name="Kuo A."/>
            <person name="Ruytinx J."/>
            <person name="Rineau F."/>
            <person name="Colpaert J."/>
            <person name="Kohler A."/>
            <person name="Nagy L.G."/>
            <person name="Floudas D."/>
            <person name="Copeland A."/>
            <person name="Barry K.W."/>
            <person name="Cichocki N."/>
            <person name="Veneault-Fourrey C."/>
            <person name="LaButti K."/>
            <person name="Lindquist E.A."/>
            <person name="Lipzen A."/>
            <person name="Lundell T."/>
            <person name="Morin E."/>
            <person name="Murat C."/>
            <person name="Sun H."/>
            <person name="Tunlid A."/>
            <person name="Henrissat B."/>
            <person name="Grigoriev I.V."/>
            <person name="Hibbett D.S."/>
            <person name="Martin F."/>
            <person name="Nordberg H.P."/>
            <person name="Cantor M.N."/>
            <person name="Hua S.X."/>
        </authorList>
    </citation>
    <scope>NUCLEOTIDE SEQUENCE [LARGE SCALE GENOMIC DNA]</scope>
    <source>
        <strain evidence="3 4">UH-Slu-Lm8-n1</strain>
    </source>
</reference>
<sequence length="951" mass="110284">MTRKKLQHFTTLVLFPFLTPAGQDGPAGPHTLFHPYPNRTSFELGHWYWNGTAQKSHQSFKDLLDIIGCLDFDPNDVRHTHWDKINSQLGASVDEEEEDEWLDEDAGWRKTEVTIEVPFSRTTAEPDVRPYIAADLYHRSLVSVIREKLTNTEDDEHFHYEPYELRWKPPHLPHEVNIQGDLYMSPAFIEAHSTFQESPGEPGCDLPRVVAGLMIWSDATQLTTFGNAKLWPVYMYFGNESKYRRCKPSCHLGNHVAYFQKLPDAFKDFAGAHTKGKGVGRECMTHCHRELFQAQWRILLDHEFLEAYEHGIIILCCDSIKRRFYPRIFTYSADYPEKVLIATIRQLGGCPCSRCLIPKTRLHHLGMVRDRQQRATLACSDTSRSPLVATARSLIYEKHYGIDSMAVETILKADSWVPTSNAFLDSLAPFGFNVFIALVVDLLHEVELGVWRMLLVHLLRILTALDKDLINKLDERYRKVPSFGQATIRRFSSNVSELSNMAARNYEDLLQCSIPVFEGLLPAPHNKILMNLLFTMSHWHGLAKLRMHSEITLEILNQQTTHLGEQFRHFKEKVCASYQTQELDREVSVRSRRQTRDAAKRKANNVGRANEDNNTKGKGKATGQSQDLPAPKQPKRKKSFNIQTYKFHVLGDYHRTSELILLSIHTVTHLSQGELEHRTPKGRYHRTDRRTFVRQLTQIERRQARLRRIKQQQQQPASRVELQEMATDPKLQHHIGQSERIYDDFGQYLRNHKGDPTMQNFLPGLKDHILDRLELETTQSPAERSAHPDQHNSILFKRNRIYHHNLARFNYTTYDVRRAQDVINPRTQHCNIMLLADCSDDGHYLYAKVIGIHHVNIVCVANVYESHRFEFLFVRWYELVQIHSWDSHTLGRVRFRPLAHKDAFGFVDPGMVLRACHIILAFSQGQRNPGECGISPLVGDKHDWHEYCVNW</sequence>
<proteinExistence type="predicted"/>
<feature type="compositionally biased region" description="Basic and acidic residues" evidence="1">
    <location>
        <begin position="585"/>
        <end position="600"/>
    </location>
</feature>
<dbReference type="InterPro" id="IPR041078">
    <property type="entry name" value="Plavaka"/>
</dbReference>
<evidence type="ECO:0000256" key="2">
    <source>
        <dbReference type="SAM" id="SignalP"/>
    </source>
</evidence>
<dbReference type="HOGENOM" id="CLU_002498_0_0_1"/>
<accession>A0A0C9ZAT1</accession>
<organism evidence="3 4">
    <name type="scientific">Suillus luteus UH-Slu-Lm8-n1</name>
    <dbReference type="NCBI Taxonomy" id="930992"/>
    <lineage>
        <taxon>Eukaryota</taxon>
        <taxon>Fungi</taxon>
        <taxon>Dikarya</taxon>
        <taxon>Basidiomycota</taxon>
        <taxon>Agaricomycotina</taxon>
        <taxon>Agaricomycetes</taxon>
        <taxon>Agaricomycetidae</taxon>
        <taxon>Boletales</taxon>
        <taxon>Suillineae</taxon>
        <taxon>Suillaceae</taxon>
        <taxon>Suillus</taxon>
    </lineage>
</organism>
<dbReference type="AlphaFoldDB" id="A0A0C9ZAT1"/>
<dbReference type="Proteomes" id="UP000054485">
    <property type="component" value="Unassembled WGS sequence"/>
</dbReference>
<evidence type="ECO:0000313" key="3">
    <source>
        <dbReference type="EMBL" id="KIK34655.1"/>
    </source>
</evidence>
<feature type="chain" id="PRO_5002217977" evidence="2">
    <location>
        <begin position="24"/>
        <end position="951"/>
    </location>
</feature>
<keyword evidence="2" id="KW-0732">Signal</keyword>
<dbReference type="OrthoDB" id="2687259at2759"/>
<protein>
    <submittedName>
        <fullName evidence="3">Uncharacterized protein</fullName>
    </submittedName>
</protein>